<evidence type="ECO:0000313" key="10">
    <source>
        <dbReference type="Proteomes" id="UP000749559"/>
    </source>
</evidence>
<dbReference type="SUPFAM" id="SSF81321">
    <property type="entry name" value="Family A G protein-coupled receptor-like"/>
    <property type="match status" value="1"/>
</dbReference>
<organism evidence="9 10">
    <name type="scientific">Owenia fusiformis</name>
    <name type="common">Polychaete worm</name>
    <dbReference type="NCBI Taxonomy" id="6347"/>
    <lineage>
        <taxon>Eukaryota</taxon>
        <taxon>Metazoa</taxon>
        <taxon>Spiralia</taxon>
        <taxon>Lophotrochozoa</taxon>
        <taxon>Annelida</taxon>
        <taxon>Polychaeta</taxon>
        <taxon>Sedentaria</taxon>
        <taxon>Canalipalpata</taxon>
        <taxon>Sabellida</taxon>
        <taxon>Oweniida</taxon>
        <taxon>Oweniidae</taxon>
        <taxon>Owenia</taxon>
    </lineage>
</organism>
<sequence>MEFHLVTSVGINTTNESDQSFQWTYPPYVEQSPGKFAVFIFFAVTFSVLGVFGNLLAIISVAREKVLRVPENMFIVSLAAADILVAGCVLPFSIAGVVQGEVFFHHRVRLCEFLGTVCFIACDCAFWCITGLAVNRIVLVCYPKQYKRIFTWRTAPIFAFIPWCIASLTLLPMFLSWGGMEFDPESMICLFDFDKVPSSMFVAAVLCVSVSLSFVSIIVAHLRIKAKRRQLAAIAPNISLMNVTVGDIKTKDKKGDITKELRQEIDDIALTGRLLTAIFIASLIWLPFIVALVSHHIMNYGRDFWAFANLLGHMQSGLDCLCYVIISKYFRRGYKNAIRLIFCCKKRQMYAAVENV</sequence>
<keyword evidence="3" id="KW-0812">Transmembrane</keyword>
<comment type="subcellular location">
    <subcellularLocation>
        <location evidence="1">Cell membrane</location>
        <topology evidence="1">Multi-pass membrane protein</topology>
    </subcellularLocation>
</comment>
<dbReference type="GO" id="GO:0004930">
    <property type="term" value="F:G protein-coupled receptor activity"/>
    <property type="evidence" value="ECO:0007669"/>
    <property type="project" value="UniProtKB-KW"/>
</dbReference>
<keyword evidence="6" id="KW-0472">Membrane</keyword>
<evidence type="ECO:0000256" key="1">
    <source>
        <dbReference type="ARBA" id="ARBA00004651"/>
    </source>
</evidence>
<gene>
    <name evidence="9" type="ORF">OFUS_LOCUS24541</name>
</gene>
<dbReference type="EMBL" id="CAIIXF020000012">
    <property type="protein sequence ID" value="CAH1800684.1"/>
    <property type="molecule type" value="Genomic_DNA"/>
</dbReference>
<dbReference type="InterPro" id="IPR017452">
    <property type="entry name" value="GPCR_Rhodpsn_7TM"/>
</dbReference>
<dbReference type="GO" id="GO:0005886">
    <property type="term" value="C:plasma membrane"/>
    <property type="evidence" value="ECO:0007669"/>
    <property type="project" value="UniProtKB-SubCell"/>
</dbReference>
<dbReference type="OrthoDB" id="10034726at2759"/>
<dbReference type="InterPro" id="IPR000276">
    <property type="entry name" value="GPCR_Rhodpsn"/>
</dbReference>
<reference evidence="9" key="1">
    <citation type="submission" date="2022-03" db="EMBL/GenBank/DDBJ databases">
        <authorList>
            <person name="Martin C."/>
        </authorList>
    </citation>
    <scope>NUCLEOTIDE SEQUENCE</scope>
</reference>
<keyword evidence="10" id="KW-1185">Reference proteome</keyword>
<evidence type="ECO:0000313" key="9">
    <source>
        <dbReference type="EMBL" id="CAH1800684.1"/>
    </source>
</evidence>
<keyword evidence="4" id="KW-1133">Transmembrane helix</keyword>
<evidence type="ECO:0000256" key="3">
    <source>
        <dbReference type="ARBA" id="ARBA00022692"/>
    </source>
</evidence>
<dbReference type="PANTHER" id="PTHR24228:SF75">
    <property type="entry name" value="G-PROTEIN COUPLED RECEPTORS FAMILY 1 PROFILE DOMAIN-CONTAINING PROTEIN"/>
    <property type="match status" value="1"/>
</dbReference>
<dbReference type="PROSITE" id="PS50262">
    <property type="entry name" value="G_PROTEIN_RECEP_F1_2"/>
    <property type="match status" value="1"/>
</dbReference>
<dbReference type="CDD" id="cd00637">
    <property type="entry name" value="7tm_classA_rhodopsin-like"/>
    <property type="match status" value="1"/>
</dbReference>
<dbReference type="Pfam" id="PF00001">
    <property type="entry name" value="7tm_1"/>
    <property type="match status" value="1"/>
</dbReference>
<evidence type="ECO:0000256" key="7">
    <source>
        <dbReference type="ARBA" id="ARBA00023170"/>
    </source>
</evidence>
<evidence type="ECO:0000256" key="5">
    <source>
        <dbReference type="ARBA" id="ARBA00023040"/>
    </source>
</evidence>
<accession>A0A8J1UW30</accession>
<evidence type="ECO:0000256" key="6">
    <source>
        <dbReference type="ARBA" id="ARBA00023136"/>
    </source>
</evidence>
<proteinExistence type="predicted"/>
<keyword evidence="7" id="KW-0675">Receptor</keyword>
<keyword evidence="5" id="KW-0297">G-protein coupled receptor</keyword>
<comment type="caution">
    <text evidence="9">The sequence shown here is derived from an EMBL/GenBank/DDBJ whole genome shotgun (WGS) entry which is preliminary data.</text>
</comment>
<evidence type="ECO:0000256" key="4">
    <source>
        <dbReference type="ARBA" id="ARBA00022989"/>
    </source>
</evidence>
<dbReference type="AlphaFoldDB" id="A0A8J1UW30"/>
<protein>
    <submittedName>
        <fullName evidence="9">Uncharacterized protein</fullName>
    </submittedName>
</protein>
<evidence type="ECO:0000256" key="2">
    <source>
        <dbReference type="ARBA" id="ARBA00022475"/>
    </source>
</evidence>
<evidence type="ECO:0000256" key="8">
    <source>
        <dbReference type="ARBA" id="ARBA00023224"/>
    </source>
</evidence>
<dbReference type="PRINTS" id="PR00237">
    <property type="entry name" value="GPCRRHODOPSN"/>
</dbReference>
<dbReference type="PANTHER" id="PTHR24228">
    <property type="entry name" value="B2 BRADYKININ RECEPTOR/ANGIOTENSIN II RECEPTOR"/>
    <property type="match status" value="1"/>
</dbReference>
<keyword evidence="8" id="KW-0807">Transducer</keyword>
<dbReference type="Gene3D" id="1.20.1070.10">
    <property type="entry name" value="Rhodopsin 7-helix transmembrane proteins"/>
    <property type="match status" value="1"/>
</dbReference>
<name>A0A8J1UW30_OWEFU</name>
<dbReference type="Proteomes" id="UP000749559">
    <property type="component" value="Unassembled WGS sequence"/>
</dbReference>
<keyword evidence="2" id="KW-1003">Cell membrane</keyword>